<keyword evidence="1" id="KW-1133">Transmembrane helix</keyword>
<dbReference type="EMBL" id="JBHUOV010000001">
    <property type="protein sequence ID" value="MFD2823390.1"/>
    <property type="molecule type" value="Genomic_DNA"/>
</dbReference>
<proteinExistence type="predicted"/>
<comment type="caution">
    <text evidence="2">The sequence shown here is derived from an EMBL/GenBank/DDBJ whole genome shotgun (WGS) entry which is preliminary data.</text>
</comment>
<feature type="transmembrane region" description="Helical" evidence="1">
    <location>
        <begin position="137"/>
        <end position="159"/>
    </location>
</feature>
<keyword evidence="3" id="KW-1185">Reference proteome</keyword>
<protein>
    <submittedName>
        <fullName evidence="2">Uncharacterized protein</fullName>
    </submittedName>
</protein>
<sequence>MEHSDLLNTLAQIALGTLGFTGVVVALKHNSDNWDNYEKIRFQALVTTTLTALVGSLLPQIIGIASEDDSLIWKLANLGIGLMHLVNFGSIISTAVKYKIKPEFRGIKDILDTIIGPALILLHFIAALGYIPWLKLLLVIGVLQQLYIGISNFLVFISWKKVDKNL</sequence>
<keyword evidence="1" id="KW-0812">Transmembrane</keyword>
<keyword evidence="1" id="KW-0472">Membrane</keyword>
<dbReference type="Proteomes" id="UP001597533">
    <property type="component" value="Unassembled WGS sequence"/>
</dbReference>
<feature type="transmembrane region" description="Helical" evidence="1">
    <location>
        <begin position="6"/>
        <end position="28"/>
    </location>
</feature>
<evidence type="ECO:0000313" key="2">
    <source>
        <dbReference type="EMBL" id="MFD2823390.1"/>
    </source>
</evidence>
<organism evidence="2 3">
    <name type="scientific">Lacinutrix iliipiscaria</name>
    <dbReference type="NCBI Taxonomy" id="1230532"/>
    <lineage>
        <taxon>Bacteria</taxon>
        <taxon>Pseudomonadati</taxon>
        <taxon>Bacteroidota</taxon>
        <taxon>Flavobacteriia</taxon>
        <taxon>Flavobacteriales</taxon>
        <taxon>Flavobacteriaceae</taxon>
        <taxon>Lacinutrix</taxon>
    </lineage>
</organism>
<gene>
    <name evidence="2" type="ORF">ACFS5M_06890</name>
</gene>
<reference evidence="3" key="1">
    <citation type="journal article" date="2019" name="Int. J. Syst. Evol. Microbiol.">
        <title>The Global Catalogue of Microorganisms (GCM) 10K type strain sequencing project: providing services to taxonomists for standard genome sequencing and annotation.</title>
        <authorList>
            <consortium name="The Broad Institute Genomics Platform"/>
            <consortium name="The Broad Institute Genome Sequencing Center for Infectious Disease"/>
            <person name="Wu L."/>
            <person name="Ma J."/>
        </authorList>
    </citation>
    <scope>NUCLEOTIDE SEQUENCE [LARGE SCALE GENOMIC DNA]</scope>
    <source>
        <strain evidence="3">KCTC 32141</strain>
    </source>
</reference>
<evidence type="ECO:0000256" key="1">
    <source>
        <dbReference type="SAM" id="Phobius"/>
    </source>
</evidence>
<feature type="transmembrane region" description="Helical" evidence="1">
    <location>
        <begin position="110"/>
        <end position="131"/>
    </location>
</feature>
<feature type="transmembrane region" description="Helical" evidence="1">
    <location>
        <begin position="40"/>
        <end position="65"/>
    </location>
</feature>
<dbReference type="RefSeq" id="WP_183487115.1">
    <property type="nucleotide sequence ID" value="NZ_JBHUOV010000001.1"/>
</dbReference>
<accession>A0ABW5WQD9</accession>
<evidence type="ECO:0000313" key="3">
    <source>
        <dbReference type="Proteomes" id="UP001597533"/>
    </source>
</evidence>
<feature type="transmembrane region" description="Helical" evidence="1">
    <location>
        <begin position="71"/>
        <end position="98"/>
    </location>
</feature>
<name>A0ABW5WQD9_9FLAO</name>